<dbReference type="GO" id="GO:0033617">
    <property type="term" value="P:mitochondrial respiratory chain complex IV assembly"/>
    <property type="evidence" value="ECO:0007669"/>
    <property type="project" value="InterPro"/>
</dbReference>
<organism evidence="2 3">
    <name type="scientific">Punica granatum</name>
    <name type="common">Pomegranate</name>
    <dbReference type="NCBI Taxonomy" id="22663"/>
    <lineage>
        <taxon>Eukaryota</taxon>
        <taxon>Viridiplantae</taxon>
        <taxon>Streptophyta</taxon>
        <taxon>Embryophyta</taxon>
        <taxon>Tracheophyta</taxon>
        <taxon>Spermatophyta</taxon>
        <taxon>Magnoliopsida</taxon>
        <taxon>eudicotyledons</taxon>
        <taxon>Gunneridae</taxon>
        <taxon>Pentapetalae</taxon>
        <taxon>rosids</taxon>
        <taxon>malvids</taxon>
        <taxon>Myrtales</taxon>
        <taxon>Lythraceae</taxon>
        <taxon>Punica</taxon>
    </lineage>
</organism>
<accession>A0A218WFK4</accession>
<sequence length="128" mass="14138">MSSVGTSKGVLEIAKFGLYVTVPVVLMYVFANNSKNLQKLMGNKSYIVYPPKAERPPSPEELREMAREMARKRNSGMRTYNRVGFMSSSVLVLGSHQKLRTASLPTNKINAQKCGHGGACGRFYGEYG</sequence>
<keyword evidence="1" id="KW-0812">Transmembrane</keyword>
<evidence type="ECO:0000313" key="2">
    <source>
        <dbReference type="EMBL" id="OWM71624.1"/>
    </source>
</evidence>
<dbReference type="Proteomes" id="UP000197138">
    <property type="component" value="Unassembled WGS sequence"/>
</dbReference>
<evidence type="ECO:0000256" key="1">
    <source>
        <dbReference type="SAM" id="Phobius"/>
    </source>
</evidence>
<comment type="caution">
    <text evidence="2">The sequence shown here is derived from an EMBL/GenBank/DDBJ whole genome shotgun (WGS) entry which is preliminary data.</text>
</comment>
<dbReference type="InterPro" id="IPR018625">
    <property type="entry name" value="Pet100"/>
</dbReference>
<keyword evidence="1" id="KW-1133">Transmembrane helix</keyword>
<dbReference type="PANTHER" id="PTHR35700:SF1">
    <property type="entry name" value="OS07G0181800 PROTEIN"/>
    <property type="match status" value="1"/>
</dbReference>
<keyword evidence="1" id="KW-0472">Membrane</keyword>
<feature type="transmembrane region" description="Helical" evidence="1">
    <location>
        <begin position="13"/>
        <end position="31"/>
    </location>
</feature>
<evidence type="ECO:0008006" key="4">
    <source>
        <dbReference type="Google" id="ProtNLM"/>
    </source>
</evidence>
<dbReference type="AlphaFoldDB" id="A0A218WFK4"/>
<proteinExistence type="predicted"/>
<dbReference type="PANTHER" id="PTHR35700">
    <property type="entry name" value="OS07G0181800 PROTEIN"/>
    <property type="match status" value="1"/>
</dbReference>
<protein>
    <recommendedName>
        <fullName evidence="4">Protein PET100 homolog, mitochondrial</fullName>
    </recommendedName>
</protein>
<dbReference type="Pfam" id="PF09803">
    <property type="entry name" value="Pet100"/>
    <property type="match status" value="1"/>
</dbReference>
<evidence type="ECO:0000313" key="3">
    <source>
        <dbReference type="Proteomes" id="UP000197138"/>
    </source>
</evidence>
<reference evidence="3" key="1">
    <citation type="journal article" date="2017" name="Plant J.">
        <title>The pomegranate (Punica granatum L.) genome and the genomics of punicalagin biosynthesis.</title>
        <authorList>
            <person name="Qin G."/>
            <person name="Xu C."/>
            <person name="Ming R."/>
            <person name="Tang H."/>
            <person name="Guyot R."/>
            <person name="Kramer E.M."/>
            <person name="Hu Y."/>
            <person name="Yi X."/>
            <person name="Qi Y."/>
            <person name="Xu X."/>
            <person name="Gao Z."/>
            <person name="Pan H."/>
            <person name="Jian J."/>
            <person name="Tian Y."/>
            <person name="Yue Z."/>
            <person name="Xu Y."/>
        </authorList>
    </citation>
    <scope>NUCLEOTIDE SEQUENCE [LARGE SCALE GENOMIC DNA]</scope>
    <source>
        <strain evidence="3">cv. Dabenzi</strain>
    </source>
</reference>
<dbReference type="GO" id="GO:0005739">
    <property type="term" value="C:mitochondrion"/>
    <property type="evidence" value="ECO:0007669"/>
    <property type="project" value="InterPro"/>
</dbReference>
<name>A0A218WFK4_PUNGR</name>
<gene>
    <name evidence="2" type="ORF">CDL15_Pgr005811</name>
</gene>
<dbReference type="EMBL" id="MTKT01004399">
    <property type="protein sequence ID" value="OWM71624.1"/>
    <property type="molecule type" value="Genomic_DNA"/>
</dbReference>